<proteinExistence type="predicted"/>
<dbReference type="AlphaFoldDB" id="A0A380GRI6"/>
<sequence>MHDKMAQQTSKKDTSEKDILERVKEVLGK</sequence>
<organism evidence="2 3">
    <name type="scientific">Staphylococcus microti</name>
    <dbReference type="NCBI Taxonomy" id="569857"/>
    <lineage>
        <taxon>Bacteria</taxon>
        <taxon>Bacillati</taxon>
        <taxon>Bacillota</taxon>
        <taxon>Bacilli</taxon>
        <taxon>Bacillales</taxon>
        <taxon>Staphylococcaceae</taxon>
        <taxon>Staphylococcus</taxon>
    </lineage>
</organism>
<gene>
    <name evidence="2" type="ORF">NCTC13832_00706</name>
</gene>
<name>A0A380GRI6_9STAP</name>
<feature type="region of interest" description="Disordered" evidence="1">
    <location>
        <begin position="1"/>
        <end position="29"/>
    </location>
</feature>
<evidence type="ECO:0000313" key="2">
    <source>
        <dbReference type="EMBL" id="SUM57041.1"/>
    </source>
</evidence>
<reference evidence="2 3" key="1">
    <citation type="submission" date="2018-06" db="EMBL/GenBank/DDBJ databases">
        <authorList>
            <consortium name="Pathogen Informatics"/>
            <person name="Doyle S."/>
        </authorList>
    </citation>
    <scope>NUCLEOTIDE SEQUENCE [LARGE SCALE GENOMIC DNA]</scope>
    <source>
        <strain evidence="2 3">NCTC13832</strain>
    </source>
</reference>
<dbReference type="EMBL" id="UHDT01000001">
    <property type="protein sequence ID" value="SUM57041.1"/>
    <property type="molecule type" value="Genomic_DNA"/>
</dbReference>
<accession>A0A380GRI6</accession>
<protein>
    <submittedName>
        <fullName evidence="2">Uncharacterized protein</fullName>
    </submittedName>
</protein>
<dbReference type="Proteomes" id="UP000254100">
    <property type="component" value="Unassembled WGS sequence"/>
</dbReference>
<evidence type="ECO:0000313" key="3">
    <source>
        <dbReference type="Proteomes" id="UP000254100"/>
    </source>
</evidence>
<evidence type="ECO:0000256" key="1">
    <source>
        <dbReference type="SAM" id="MobiDB-lite"/>
    </source>
</evidence>